<feature type="compositionally biased region" description="Basic and acidic residues" evidence="1">
    <location>
        <begin position="485"/>
        <end position="510"/>
    </location>
</feature>
<feature type="domain" description="PDZ" evidence="2">
    <location>
        <begin position="271"/>
        <end position="331"/>
    </location>
</feature>
<comment type="caution">
    <text evidence="3">The sequence shown here is derived from an EMBL/GenBank/DDBJ whole genome shotgun (WGS) entry which is preliminary data.</text>
</comment>
<dbReference type="AlphaFoldDB" id="A0AAD5M209"/>
<proteinExistence type="predicted"/>
<dbReference type="Gene3D" id="2.30.42.10">
    <property type="match status" value="1"/>
</dbReference>
<dbReference type="EMBL" id="JAHQIW010000616">
    <property type="protein sequence ID" value="KAJ1349163.1"/>
    <property type="molecule type" value="Genomic_DNA"/>
</dbReference>
<feature type="region of interest" description="Disordered" evidence="1">
    <location>
        <begin position="408"/>
        <end position="462"/>
    </location>
</feature>
<feature type="compositionally biased region" description="Polar residues" evidence="1">
    <location>
        <begin position="412"/>
        <end position="461"/>
    </location>
</feature>
<dbReference type="PROSITE" id="PS50106">
    <property type="entry name" value="PDZ"/>
    <property type="match status" value="1"/>
</dbReference>
<evidence type="ECO:0000256" key="1">
    <source>
        <dbReference type="SAM" id="MobiDB-lite"/>
    </source>
</evidence>
<feature type="region of interest" description="Disordered" evidence="1">
    <location>
        <begin position="12"/>
        <end position="131"/>
    </location>
</feature>
<feature type="region of interest" description="Disordered" evidence="1">
    <location>
        <begin position="485"/>
        <end position="602"/>
    </location>
</feature>
<feature type="region of interest" description="Disordered" evidence="1">
    <location>
        <begin position="816"/>
        <end position="836"/>
    </location>
</feature>
<feature type="compositionally biased region" description="Basic and acidic residues" evidence="1">
    <location>
        <begin position="12"/>
        <end position="22"/>
    </location>
</feature>
<dbReference type="SMART" id="SM00228">
    <property type="entry name" value="PDZ"/>
    <property type="match status" value="1"/>
</dbReference>
<feature type="region of interest" description="Disordered" evidence="1">
    <location>
        <begin position="218"/>
        <end position="246"/>
    </location>
</feature>
<feature type="compositionally biased region" description="Polar residues" evidence="1">
    <location>
        <begin position="85"/>
        <end position="109"/>
    </location>
</feature>
<keyword evidence="4" id="KW-1185">Reference proteome</keyword>
<evidence type="ECO:0000313" key="4">
    <source>
        <dbReference type="Proteomes" id="UP001196413"/>
    </source>
</evidence>
<dbReference type="Pfam" id="PF17820">
    <property type="entry name" value="PDZ_6"/>
    <property type="match status" value="1"/>
</dbReference>
<feature type="compositionally biased region" description="Polar residues" evidence="1">
    <location>
        <begin position="525"/>
        <end position="539"/>
    </location>
</feature>
<reference evidence="3" key="1">
    <citation type="submission" date="2021-06" db="EMBL/GenBank/DDBJ databases">
        <title>Parelaphostrongylus tenuis whole genome reference sequence.</title>
        <authorList>
            <person name="Garwood T.J."/>
            <person name="Larsen P.A."/>
            <person name="Fountain-Jones N.M."/>
            <person name="Garbe J.R."/>
            <person name="Macchietto M.G."/>
            <person name="Kania S.A."/>
            <person name="Gerhold R.W."/>
            <person name="Richards J.E."/>
            <person name="Wolf T.M."/>
        </authorList>
    </citation>
    <scope>NUCLEOTIDE SEQUENCE</scope>
    <source>
        <strain evidence="3">MNPRO001-30</strain>
        <tissue evidence="3">Meninges</tissue>
    </source>
</reference>
<dbReference type="InterPro" id="IPR036034">
    <property type="entry name" value="PDZ_sf"/>
</dbReference>
<evidence type="ECO:0000313" key="3">
    <source>
        <dbReference type="EMBL" id="KAJ1349163.1"/>
    </source>
</evidence>
<dbReference type="SUPFAM" id="SSF50156">
    <property type="entry name" value="PDZ domain-like"/>
    <property type="match status" value="1"/>
</dbReference>
<feature type="compositionally biased region" description="Basic and acidic residues" evidence="1">
    <location>
        <begin position="560"/>
        <end position="577"/>
    </location>
</feature>
<dbReference type="InterPro" id="IPR001478">
    <property type="entry name" value="PDZ"/>
</dbReference>
<sequence length="898" mass="103936">MAHLRRHIVRFTDEHGDTKEEILTITSPSSHHEDQNDSGIDNRTTDSHSPSTSLDFSPRSDSKHTSDLVITPDYPPPPPPPLPPQSSSDSTLDQVLIPLNTSRATSANQRKPDHDDFPSPPLHLQRFSRRTQEPLSRFESVFKEIRCPSTHFEQSTVVPKQLEQSKPDIPTVDLTVELNREQRGQVTAIQYPTTRKIETIPSTEDEKETTFISRISHYFNPTPPSPVRPLYTQTTSPQSRHRSMPPTTVYRTVDIPFDESPATYQPKKDENATVVKVTMGTHPVHKGFGFSVTMDRGRPTIDSVVVGTPADRAGLLIGDRVIAINGEHLKDKYPSAINRLLYEAARLGEAEVCIEKSDAKVPQVKSISSLENFDKARSVFVEKPIDSYAEFKKRHNRVLRSDQPLVRDFSSLPRSTSTGSLPTTKRENPTSGTQYTTTRQYYDSSSSMRTEYRTHSSSNITPDYRVTSMHEKIGPGKLTDFVPESERSVSRITTDEKRDFRRTSDEEPRLIRNYNLPPASPTPKIASSTTATGSPVISSRRQEDETVNGIPKRSTLPRNSHIETRTQHDEDLVEKSYTRKIHRQTYSPSPPVETLRRSSEISESFPTRTSAEYWRSASPNHERCRDSYEFRDDVTKRDYVPDCDDRKALVREEYKLDEMYSRRKYRPDIGSRSNFCYPRTVDIPIQRLETDHYRSTSRPLPYQTARSKSSDMILDREYKYRRDDSISDVTHRFYDRDGNYINREVKRGHDLDITRDYNLAQDVGRRSLREPRVPPRTSKSLERRYEERHEYEELEKRMWIPERRVVESRDWRDVINQQRQATPGRPSDTQRIREASSSLGNLPAIINRKLEETRKLEKEQRQTSDYGYRRTMDDRYMDIDNYDKSSNYGRFRKGSLTF</sequence>
<evidence type="ECO:0000259" key="2">
    <source>
        <dbReference type="PROSITE" id="PS50106"/>
    </source>
</evidence>
<gene>
    <name evidence="3" type="ORF">KIN20_004629</name>
</gene>
<feature type="compositionally biased region" description="Pro residues" evidence="1">
    <location>
        <begin position="73"/>
        <end position="84"/>
    </location>
</feature>
<feature type="compositionally biased region" description="Polar residues" evidence="1">
    <location>
        <begin position="37"/>
        <end position="55"/>
    </location>
</feature>
<accession>A0AAD5M209</accession>
<organism evidence="3 4">
    <name type="scientific">Parelaphostrongylus tenuis</name>
    <name type="common">Meningeal worm</name>
    <dbReference type="NCBI Taxonomy" id="148309"/>
    <lineage>
        <taxon>Eukaryota</taxon>
        <taxon>Metazoa</taxon>
        <taxon>Ecdysozoa</taxon>
        <taxon>Nematoda</taxon>
        <taxon>Chromadorea</taxon>
        <taxon>Rhabditida</taxon>
        <taxon>Rhabditina</taxon>
        <taxon>Rhabditomorpha</taxon>
        <taxon>Strongyloidea</taxon>
        <taxon>Metastrongylidae</taxon>
        <taxon>Parelaphostrongylus</taxon>
    </lineage>
</organism>
<protein>
    <recommendedName>
        <fullName evidence="2">PDZ domain-containing protein</fullName>
    </recommendedName>
</protein>
<name>A0AAD5M209_PARTN</name>
<dbReference type="Proteomes" id="UP001196413">
    <property type="component" value="Unassembled WGS sequence"/>
</dbReference>
<dbReference type="InterPro" id="IPR041489">
    <property type="entry name" value="PDZ_6"/>
</dbReference>